<keyword evidence="6" id="KW-0915">Sodium</keyword>
<evidence type="ECO:0000256" key="1">
    <source>
        <dbReference type="ARBA" id="ARBA00004141"/>
    </source>
</evidence>
<proteinExistence type="predicted"/>
<dbReference type="Proteomes" id="UP000886390">
    <property type="component" value="Unassembled WGS sequence"/>
</dbReference>
<evidence type="ECO:0000256" key="8">
    <source>
        <dbReference type="ARBA" id="ARBA00023136"/>
    </source>
</evidence>
<feature type="transmembrane region" description="Helical" evidence="10">
    <location>
        <begin position="239"/>
        <end position="260"/>
    </location>
</feature>
<keyword evidence="3" id="KW-0050">Antiport</keyword>
<dbReference type="GO" id="GO:1902600">
    <property type="term" value="P:proton transmembrane transport"/>
    <property type="evidence" value="ECO:0007669"/>
    <property type="project" value="InterPro"/>
</dbReference>
<feature type="transmembrane region" description="Helical" evidence="10">
    <location>
        <begin position="186"/>
        <end position="208"/>
    </location>
</feature>
<feature type="domain" description="Cation/H+ exchanger transmembrane" evidence="11">
    <location>
        <begin position="237"/>
        <end position="421"/>
    </location>
</feature>
<evidence type="ECO:0000256" key="2">
    <source>
        <dbReference type="ARBA" id="ARBA00022448"/>
    </source>
</evidence>
<dbReference type="PANTHER" id="PTHR43562:SF3">
    <property type="entry name" value="SODIUM ION_PROTON EXCHANGER (EUROFUNG)"/>
    <property type="match status" value="1"/>
</dbReference>
<dbReference type="GO" id="GO:0016020">
    <property type="term" value="C:membrane"/>
    <property type="evidence" value="ECO:0007669"/>
    <property type="project" value="UniProtKB-SubCell"/>
</dbReference>
<evidence type="ECO:0000256" key="10">
    <source>
        <dbReference type="SAM" id="Phobius"/>
    </source>
</evidence>
<organism evidence="12">
    <name type="scientific">Sulfurimonas autotrophica</name>
    <dbReference type="NCBI Taxonomy" id="202747"/>
    <lineage>
        <taxon>Bacteria</taxon>
        <taxon>Pseudomonadati</taxon>
        <taxon>Campylobacterota</taxon>
        <taxon>Epsilonproteobacteria</taxon>
        <taxon>Campylobacterales</taxon>
        <taxon>Sulfurimonadaceae</taxon>
        <taxon>Sulfurimonas</taxon>
    </lineage>
</organism>
<comment type="caution">
    <text evidence="12">The sequence shown here is derived from an EMBL/GenBank/DDBJ whole genome shotgun (WGS) entry which is preliminary data.</text>
</comment>
<evidence type="ECO:0000256" key="4">
    <source>
        <dbReference type="ARBA" id="ARBA00022692"/>
    </source>
</evidence>
<feature type="transmembrane region" description="Helical" evidence="10">
    <location>
        <begin position="30"/>
        <end position="48"/>
    </location>
</feature>
<keyword evidence="9" id="KW-0739">Sodium transport</keyword>
<gene>
    <name evidence="12" type="ORF">ENJ67_05225</name>
</gene>
<protein>
    <submittedName>
        <fullName evidence="12">Cation:proton antiporter</fullName>
    </submittedName>
</protein>
<sequence>MGGHDLWTYSAIILFFVVLAKIVSQKTSTVDVLWLILFGSVGVNLGILPEHSEVLEAIGEWGIVFVMFALGFDEDLNHFIQGLKRSFGIAVIGAVFPFFAGFYTAKLFGYDFNSQMIWGLTMTATAVSLTMVSLRAEGLHKTTASTAIMSAAVVDDILSLIGLSIMIPIAINITGATAQTVEFGEVALILLKVLLFFGVISFIGMVLFPDSLHKEKGKEHGRLFHMAVKVRKYLGIRRLLTAYSGKFTPLVMLFTAFVFGAIADKFGFHPAIGAYFAGLFLREEYFVIEVDNEIRSHKRDGEFVINHLAYTIFGPIFFVELGTKLLFDHKVLIDILPAVFILFITVFVFQVLSAAFAARFTGGYQWHQSVMVGLGMLGRAELAFIVIDIAYADNHIIDFHQFYILICAIFMLNLTVPMVIKWWEPYYMGRKELKILGVKLSK</sequence>
<feature type="transmembrane region" description="Helical" evidence="10">
    <location>
        <begin position="116"/>
        <end position="134"/>
    </location>
</feature>
<feature type="transmembrane region" description="Helical" evidence="10">
    <location>
        <begin position="402"/>
        <end position="423"/>
    </location>
</feature>
<feature type="transmembrane region" description="Helical" evidence="10">
    <location>
        <begin position="54"/>
        <end position="73"/>
    </location>
</feature>
<evidence type="ECO:0000313" key="12">
    <source>
        <dbReference type="EMBL" id="HFB54117.1"/>
    </source>
</evidence>
<evidence type="ECO:0000256" key="5">
    <source>
        <dbReference type="ARBA" id="ARBA00022989"/>
    </source>
</evidence>
<dbReference type="GO" id="GO:0006814">
    <property type="term" value="P:sodium ion transport"/>
    <property type="evidence" value="ECO:0007669"/>
    <property type="project" value="UniProtKB-KW"/>
</dbReference>
<feature type="transmembrane region" description="Helical" evidence="10">
    <location>
        <begin position="6"/>
        <end position="23"/>
    </location>
</feature>
<comment type="subcellular location">
    <subcellularLocation>
        <location evidence="1">Membrane</location>
        <topology evidence="1">Multi-pass membrane protein</topology>
    </subcellularLocation>
</comment>
<dbReference type="EMBL" id="DRNH01000281">
    <property type="protein sequence ID" value="HFB54117.1"/>
    <property type="molecule type" value="Genomic_DNA"/>
</dbReference>
<dbReference type="Gene3D" id="1.20.1530.20">
    <property type="match status" value="1"/>
</dbReference>
<feature type="transmembrane region" description="Helical" evidence="10">
    <location>
        <begin position="85"/>
        <end position="104"/>
    </location>
</feature>
<feature type="transmembrane region" description="Helical" evidence="10">
    <location>
        <begin position="370"/>
        <end position="390"/>
    </location>
</feature>
<feature type="transmembrane region" description="Helical" evidence="10">
    <location>
        <begin position="146"/>
        <end position="171"/>
    </location>
</feature>
<evidence type="ECO:0000256" key="9">
    <source>
        <dbReference type="ARBA" id="ARBA00023201"/>
    </source>
</evidence>
<reference evidence="12" key="1">
    <citation type="journal article" date="2020" name="mSystems">
        <title>Genome- and Community-Level Interaction Insights into Carbon Utilization and Element Cycling Functions of Hydrothermarchaeota in Hydrothermal Sediment.</title>
        <authorList>
            <person name="Zhou Z."/>
            <person name="Liu Y."/>
            <person name="Xu W."/>
            <person name="Pan J."/>
            <person name="Luo Z.H."/>
            <person name="Li M."/>
        </authorList>
    </citation>
    <scope>NUCLEOTIDE SEQUENCE [LARGE SCALE GENOMIC DNA]</scope>
    <source>
        <strain evidence="12">HyVt-507</strain>
    </source>
</reference>
<evidence type="ECO:0000259" key="11">
    <source>
        <dbReference type="Pfam" id="PF00999"/>
    </source>
</evidence>
<feature type="domain" description="Cation/H+ exchanger transmembrane" evidence="11">
    <location>
        <begin position="16"/>
        <end position="206"/>
    </location>
</feature>
<dbReference type="GO" id="GO:0015297">
    <property type="term" value="F:antiporter activity"/>
    <property type="evidence" value="ECO:0007669"/>
    <property type="project" value="UniProtKB-KW"/>
</dbReference>
<keyword evidence="7" id="KW-0406">Ion transport</keyword>
<feature type="transmembrane region" description="Helical" evidence="10">
    <location>
        <begin position="335"/>
        <end position="358"/>
    </location>
</feature>
<dbReference type="InterPro" id="IPR038770">
    <property type="entry name" value="Na+/solute_symporter_sf"/>
</dbReference>
<evidence type="ECO:0000256" key="3">
    <source>
        <dbReference type="ARBA" id="ARBA00022449"/>
    </source>
</evidence>
<keyword evidence="5 10" id="KW-1133">Transmembrane helix</keyword>
<evidence type="ECO:0000256" key="6">
    <source>
        <dbReference type="ARBA" id="ARBA00023053"/>
    </source>
</evidence>
<dbReference type="InterPro" id="IPR006153">
    <property type="entry name" value="Cation/H_exchanger_TM"/>
</dbReference>
<feature type="transmembrane region" description="Helical" evidence="10">
    <location>
        <begin position="303"/>
        <end position="323"/>
    </location>
</feature>
<dbReference type="Pfam" id="PF00999">
    <property type="entry name" value="Na_H_Exchanger"/>
    <property type="match status" value="2"/>
</dbReference>
<name>A0A7C3GJR1_9BACT</name>
<keyword evidence="8 10" id="KW-0472">Membrane</keyword>
<feature type="transmembrane region" description="Helical" evidence="10">
    <location>
        <begin position="266"/>
        <end position="282"/>
    </location>
</feature>
<keyword evidence="4 10" id="KW-0812">Transmembrane</keyword>
<keyword evidence="2" id="KW-0813">Transport</keyword>
<accession>A0A7C3GJR1</accession>
<dbReference type="AlphaFoldDB" id="A0A7C3GJR1"/>
<dbReference type="PANTHER" id="PTHR43562">
    <property type="entry name" value="NAPA-TYPE SODIUM/HYDROGEN ANTIPORTER"/>
    <property type="match status" value="1"/>
</dbReference>
<evidence type="ECO:0000256" key="7">
    <source>
        <dbReference type="ARBA" id="ARBA00023065"/>
    </source>
</evidence>